<dbReference type="Gene3D" id="3.20.20.100">
    <property type="entry name" value="NADP-dependent oxidoreductase domain"/>
    <property type="match status" value="1"/>
</dbReference>
<dbReference type="PRINTS" id="PR00069">
    <property type="entry name" value="ALDKETRDTASE"/>
</dbReference>
<organism evidence="2 3">
    <name type="scientific">Trichonephila clavata</name>
    <name type="common">Joro spider</name>
    <name type="synonym">Nephila clavata</name>
    <dbReference type="NCBI Taxonomy" id="2740835"/>
    <lineage>
        <taxon>Eukaryota</taxon>
        <taxon>Metazoa</taxon>
        <taxon>Ecdysozoa</taxon>
        <taxon>Arthropoda</taxon>
        <taxon>Chelicerata</taxon>
        <taxon>Arachnida</taxon>
        <taxon>Araneae</taxon>
        <taxon>Araneomorphae</taxon>
        <taxon>Entelegynae</taxon>
        <taxon>Araneoidea</taxon>
        <taxon>Nephilidae</taxon>
        <taxon>Trichonephila</taxon>
    </lineage>
</organism>
<dbReference type="Proteomes" id="UP000887116">
    <property type="component" value="Unassembled WGS sequence"/>
</dbReference>
<protein>
    <submittedName>
        <fullName evidence="2">NADP-dependent D-sorbitol-6-phosphate dehydrogenase</fullName>
    </submittedName>
</protein>
<evidence type="ECO:0000259" key="1">
    <source>
        <dbReference type="Pfam" id="PF00248"/>
    </source>
</evidence>
<name>A0A8X6FJ16_TRICU</name>
<feature type="domain" description="NADP-dependent oxidoreductase" evidence="1">
    <location>
        <begin position="65"/>
        <end position="198"/>
    </location>
</feature>
<dbReference type="PANTHER" id="PTHR11732">
    <property type="entry name" value="ALDO/KETO REDUCTASE"/>
    <property type="match status" value="1"/>
</dbReference>
<reference evidence="2" key="1">
    <citation type="submission" date="2020-07" db="EMBL/GenBank/DDBJ databases">
        <title>Multicomponent nature underlies the extraordinary mechanical properties of spider dragline silk.</title>
        <authorList>
            <person name="Kono N."/>
            <person name="Nakamura H."/>
            <person name="Mori M."/>
            <person name="Yoshida Y."/>
            <person name="Ohtoshi R."/>
            <person name="Malay A.D."/>
            <person name="Moran D.A.P."/>
            <person name="Tomita M."/>
            <person name="Numata K."/>
            <person name="Arakawa K."/>
        </authorList>
    </citation>
    <scope>NUCLEOTIDE SEQUENCE</scope>
</reference>
<dbReference type="InterPro" id="IPR020471">
    <property type="entry name" value="AKR"/>
</dbReference>
<dbReference type="AlphaFoldDB" id="A0A8X6FJ16"/>
<comment type="caution">
    <text evidence="2">The sequence shown here is derived from an EMBL/GenBank/DDBJ whole genome shotgun (WGS) entry which is preliminary data.</text>
</comment>
<dbReference type="Pfam" id="PF00248">
    <property type="entry name" value="Aldo_ket_red"/>
    <property type="match status" value="1"/>
</dbReference>
<dbReference type="OrthoDB" id="416253at2759"/>
<keyword evidence="3" id="KW-1185">Reference proteome</keyword>
<dbReference type="GO" id="GO:0016491">
    <property type="term" value="F:oxidoreductase activity"/>
    <property type="evidence" value="ECO:0007669"/>
    <property type="project" value="InterPro"/>
</dbReference>
<accession>A0A8X6FJ16</accession>
<evidence type="ECO:0000313" key="3">
    <source>
        <dbReference type="Proteomes" id="UP000887116"/>
    </source>
</evidence>
<dbReference type="EMBL" id="BMAO01002550">
    <property type="protein sequence ID" value="GFQ81517.1"/>
    <property type="molecule type" value="Genomic_DNA"/>
</dbReference>
<sequence length="246" mass="28246">MGLAHTRPVVCRATRLSSRGIEVDKVGRCVKSSGIRSFSGLCGDMEGQTNIPKVRLNNGYEMPIIGLGEWQNDDQESIERTLVNAIRAGYRFFDTAPIYKNEEYMGNTLQQLFETGEIKREDVFVCTKLGPNRMDPKVVSEACQNSINRLKSNYVDLYLMHFPIPSQATDDEFEYYPKHGEKNELLIDYNVKLEETWQSCIAHAAPIPKFLLKISGVPYCELDETRLSDQIDRRDFRYFNPRVLES</sequence>
<gene>
    <name evidence="2" type="primary">S6PDH</name>
    <name evidence="2" type="ORF">TNCT_409951</name>
</gene>
<dbReference type="InterPro" id="IPR036812">
    <property type="entry name" value="NAD(P)_OxRdtase_dom_sf"/>
</dbReference>
<proteinExistence type="predicted"/>
<evidence type="ECO:0000313" key="2">
    <source>
        <dbReference type="EMBL" id="GFQ81517.1"/>
    </source>
</evidence>
<dbReference type="InterPro" id="IPR023210">
    <property type="entry name" value="NADP_OxRdtase_dom"/>
</dbReference>
<dbReference type="SUPFAM" id="SSF51430">
    <property type="entry name" value="NAD(P)-linked oxidoreductase"/>
    <property type="match status" value="1"/>
</dbReference>